<dbReference type="PANTHER" id="PTHR42693">
    <property type="entry name" value="ARYLSULFATASE FAMILY MEMBER"/>
    <property type="match status" value="1"/>
</dbReference>
<evidence type="ECO:0000313" key="4">
    <source>
        <dbReference type="Proteomes" id="UP000019140"/>
    </source>
</evidence>
<protein>
    <submittedName>
        <fullName evidence="3">Arylsulfatase</fullName>
    </submittedName>
</protein>
<dbReference type="AlphaFoldDB" id="W4M351"/>
<organism evidence="3 4">
    <name type="scientific">Candidatus Entotheonella gemina</name>
    <dbReference type="NCBI Taxonomy" id="1429439"/>
    <lineage>
        <taxon>Bacteria</taxon>
        <taxon>Pseudomonadati</taxon>
        <taxon>Nitrospinota/Tectimicrobiota group</taxon>
        <taxon>Candidatus Tectimicrobiota</taxon>
        <taxon>Candidatus Entotheonellia</taxon>
        <taxon>Candidatus Entotheonellales</taxon>
        <taxon>Candidatus Entotheonellaceae</taxon>
        <taxon>Candidatus Entotheonella</taxon>
    </lineage>
</organism>
<gene>
    <name evidence="3" type="ORF">ETSY2_30930</name>
</gene>
<accession>W4M351</accession>
<dbReference type="InterPro" id="IPR017850">
    <property type="entry name" value="Alkaline_phosphatase_core_sf"/>
</dbReference>
<evidence type="ECO:0000259" key="2">
    <source>
        <dbReference type="Pfam" id="PF00884"/>
    </source>
</evidence>
<dbReference type="SUPFAM" id="SSF53649">
    <property type="entry name" value="Alkaline phosphatase-like"/>
    <property type="match status" value="1"/>
</dbReference>
<dbReference type="Proteomes" id="UP000019140">
    <property type="component" value="Unassembled WGS sequence"/>
</dbReference>
<comment type="similarity">
    <text evidence="1">Belongs to the sulfatase family.</text>
</comment>
<dbReference type="EMBL" id="AZHX01001316">
    <property type="protein sequence ID" value="ETX04072.1"/>
    <property type="molecule type" value="Genomic_DNA"/>
</dbReference>
<proteinExistence type="inferred from homology"/>
<dbReference type="Gene3D" id="3.30.1120.10">
    <property type="match status" value="1"/>
</dbReference>
<comment type="caution">
    <text evidence="3">The sequence shown here is derived from an EMBL/GenBank/DDBJ whole genome shotgun (WGS) entry which is preliminary data.</text>
</comment>
<name>W4M351_9BACT</name>
<dbReference type="CDD" id="cd16025">
    <property type="entry name" value="PAS_like"/>
    <property type="match status" value="1"/>
</dbReference>
<dbReference type="Gene3D" id="3.40.720.10">
    <property type="entry name" value="Alkaline Phosphatase, subunit A"/>
    <property type="match status" value="1"/>
</dbReference>
<evidence type="ECO:0000256" key="1">
    <source>
        <dbReference type="ARBA" id="ARBA00008779"/>
    </source>
</evidence>
<dbReference type="PATRIC" id="fig|1429439.4.peg.5243"/>
<sequence length="755" mass="85066">MTDRGAGREPFRGRVGITAAESEPWWPERASAPDGAPNVVVMVLDDTGFSHLGCYGSDIETPAIDRLAAGGLRYNNFHTTALCSSTRACLLTGRNHHSVGMRFLSNADTGFSNCRGYISNKAATLAEMLRATGYNTYALGKWHLANMEDCTPAGPFHQWPLQRGFDRYYGFLGGATDQFSPELVVDNHPIDPPSEDGYHLSEDLVTQAASMLTAQRSAAPDRPFFLYLAFGATHSPHQAPQAYLDKYRGRYDKGWDVTRQEWFTRQLEMGIVPPGTELAPRNPGVLPWDELSRDQQRLYARMQEAFAAFLDYTDDQIGRLLDFLETIDVLDNTLLILFSDNGASQEGGRDGMLNELAFFNRLRPSVEEMVEHVDAIGGPNLYNNYPRGWAQAGNTPLRFYKQNTYEGGIRDPLIVHWPNRIRDRGGIRTHYHHVIDILPTVLECVGIEAPDEFNGMPQLPVEGVSLAYSFDASGEPSRRHVQYYEMLGHRAIWVEGWKAVTRHRPGVPFEEDEWALFNTDEDFSECHDLAKTHPEKLRELIERWWAEAGRYNVLPLDDRMIELFVLRRPSAGGERRQFRFLPGAPHIDRFAVPDIRNRSHCITASIERDTALQQGVLVASGARTGGYVLYILNNRLIYEYNYVGRVTRLESDRELPLGPCKLGMRFTKSAEHAGIAALTVNGQEAGATPVELLPWRQAMYGMDIGRDQGSTISPAYAAPFRFDGRLAWVDFRLEDDREDQKKATAIEARNALTDQ</sequence>
<dbReference type="Pfam" id="PF00884">
    <property type="entry name" value="Sulfatase"/>
    <property type="match status" value="1"/>
</dbReference>
<dbReference type="HOGENOM" id="CLU_006332_11_0_7"/>
<dbReference type="InterPro" id="IPR050738">
    <property type="entry name" value="Sulfatase"/>
</dbReference>
<dbReference type="PANTHER" id="PTHR42693:SF43">
    <property type="entry name" value="BLL2667 PROTEIN"/>
    <property type="match status" value="1"/>
</dbReference>
<dbReference type="InterPro" id="IPR000917">
    <property type="entry name" value="Sulfatase_N"/>
</dbReference>
<keyword evidence="4" id="KW-1185">Reference proteome</keyword>
<feature type="domain" description="Sulfatase N-terminal" evidence="2">
    <location>
        <begin position="37"/>
        <end position="447"/>
    </location>
</feature>
<reference evidence="3 4" key="1">
    <citation type="journal article" date="2014" name="Nature">
        <title>An environmental bacterial taxon with a large and distinct metabolic repertoire.</title>
        <authorList>
            <person name="Wilson M.C."/>
            <person name="Mori T."/>
            <person name="Ruckert C."/>
            <person name="Uria A.R."/>
            <person name="Helf M.J."/>
            <person name="Takada K."/>
            <person name="Gernert C."/>
            <person name="Steffens U.A."/>
            <person name="Heycke N."/>
            <person name="Schmitt S."/>
            <person name="Rinke C."/>
            <person name="Helfrich E.J."/>
            <person name="Brachmann A.O."/>
            <person name="Gurgui C."/>
            <person name="Wakimoto T."/>
            <person name="Kracht M."/>
            <person name="Crusemann M."/>
            <person name="Hentschel U."/>
            <person name="Abe I."/>
            <person name="Matsunaga S."/>
            <person name="Kalinowski J."/>
            <person name="Takeyama H."/>
            <person name="Piel J."/>
        </authorList>
    </citation>
    <scope>NUCLEOTIDE SEQUENCE [LARGE SCALE GENOMIC DNA]</scope>
    <source>
        <strain evidence="4">TSY2</strain>
    </source>
</reference>
<evidence type="ECO:0000313" key="3">
    <source>
        <dbReference type="EMBL" id="ETX04072.1"/>
    </source>
</evidence>